<name>A0A9X5E2S5_9CYAN</name>
<sequence>MAEENQNPEQAPAGETAGENAPPSTVDKQAPDVVAENLKTTSDPEASQIPTANAPVPEENLVANTDEAKEKGTATAEAPNETDQQAKAADKPGSKKPDASPKADKPAAAKAAGDKPAAKAKKEKGPTVEDKPFTEFIQQDYIPAIQKALKTEGVVDVDLTLTKQKFPVVGLEQQECWQIVGKWQNDPRQFNLYFPDEDIQGKKYFSCNEGSRPSTIEHFLGDERKMTLDLLMWGIIQRLNGQKWLSLN</sequence>
<dbReference type="InterPro" id="IPR021374">
    <property type="entry name" value="DUF2996"/>
</dbReference>
<evidence type="ECO:0000256" key="1">
    <source>
        <dbReference type="SAM" id="MobiDB-lite"/>
    </source>
</evidence>
<gene>
    <name evidence="2" type="ORF">QH73_0005575</name>
</gene>
<accession>A0A9X5E2S5</accession>
<proteinExistence type="predicted"/>
<feature type="compositionally biased region" description="Basic and acidic residues" evidence="1">
    <location>
        <begin position="88"/>
        <end position="117"/>
    </location>
</feature>
<dbReference type="EMBL" id="JTJC03000001">
    <property type="protein sequence ID" value="NHC34135.1"/>
    <property type="molecule type" value="Genomic_DNA"/>
</dbReference>
<evidence type="ECO:0000313" key="3">
    <source>
        <dbReference type="Proteomes" id="UP000031532"/>
    </source>
</evidence>
<dbReference type="OrthoDB" id="465001at2"/>
<organism evidence="2 3">
    <name type="scientific">Scytonema millei VB511283</name>
    <dbReference type="NCBI Taxonomy" id="1245923"/>
    <lineage>
        <taxon>Bacteria</taxon>
        <taxon>Bacillati</taxon>
        <taxon>Cyanobacteriota</taxon>
        <taxon>Cyanophyceae</taxon>
        <taxon>Nostocales</taxon>
        <taxon>Scytonemataceae</taxon>
        <taxon>Scytonema</taxon>
    </lineage>
</organism>
<comment type="caution">
    <text evidence="2">The sequence shown here is derived from an EMBL/GenBank/DDBJ whole genome shotgun (WGS) entry which is preliminary data.</text>
</comment>
<reference evidence="2 3" key="1">
    <citation type="journal article" date="2015" name="Genome Announc.">
        <title>Draft Genome Sequence of the Terrestrial Cyanobacterium Scytonema millei VB511283, Isolated from Eastern India.</title>
        <authorList>
            <person name="Sen D."/>
            <person name="Chandrababunaidu M.M."/>
            <person name="Singh D."/>
            <person name="Sanghi N."/>
            <person name="Ghorai A."/>
            <person name="Mishra G.P."/>
            <person name="Madduluri M."/>
            <person name="Adhikary S.P."/>
            <person name="Tripathy S."/>
        </authorList>
    </citation>
    <scope>NUCLEOTIDE SEQUENCE [LARGE SCALE GENOMIC DNA]</scope>
    <source>
        <strain evidence="2 3">VB511283</strain>
    </source>
</reference>
<dbReference type="Pfam" id="PF11210">
    <property type="entry name" value="DUF2996"/>
    <property type="match status" value="1"/>
</dbReference>
<keyword evidence="3" id="KW-1185">Reference proteome</keyword>
<dbReference type="RefSeq" id="WP_039715544.1">
    <property type="nucleotide sequence ID" value="NZ_JTJC03000001.1"/>
</dbReference>
<evidence type="ECO:0000313" key="2">
    <source>
        <dbReference type="EMBL" id="NHC34135.1"/>
    </source>
</evidence>
<feature type="compositionally biased region" description="Polar residues" evidence="1">
    <location>
        <begin position="38"/>
        <end position="51"/>
    </location>
</feature>
<dbReference type="PANTHER" id="PTHR36341">
    <property type="entry name" value="DUF2996 FAMILY PROTEIN"/>
    <property type="match status" value="1"/>
</dbReference>
<feature type="region of interest" description="Disordered" evidence="1">
    <location>
        <begin position="1"/>
        <end position="131"/>
    </location>
</feature>
<dbReference type="AlphaFoldDB" id="A0A9X5E2S5"/>
<dbReference type="Proteomes" id="UP000031532">
    <property type="component" value="Unassembled WGS sequence"/>
</dbReference>
<dbReference type="PANTHER" id="PTHR36341:SF3">
    <property type="entry name" value="DUF2996 FAMILY PROTEIN"/>
    <property type="match status" value="1"/>
</dbReference>
<protein>
    <submittedName>
        <fullName evidence="2">DUF2996 domain-containing protein</fullName>
    </submittedName>
</protein>